<dbReference type="EMBL" id="JAGIOA010000001">
    <property type="protein sequence ID" value="MBP2378910.1"/>
    <property type="molecule type" value="Genomic_DNA"/>
</dbReference>
<evidence type="ECO:0000256" key="1">
    <source>
        <dbReference type="SAM" id="MobiDB-lite"/>
    </source>
</evidence>
<reference evidence="2 3" key="1">
    <citation type="submission" date="2021-03" db="EMBL/GenBank/DDBJ databases">
        <title>Sequencing the genomes of 1000 actinobacteria strains.</title>
        <authorList>
            <person name="Klenk H.-P."/>
        </authorList>
    </citation>
    <scope>NUCLEOTIDE SEQUENCE [LARGE SCALE GENOMIC DNA]</scope>
    <source>
        <strain evidence="2 3">DSM 13468</strain>
    </source>
</reference>
<feature type="region of interest" description="Disordered" evidence="1">
    <location>
        <begin position="1"/>
        <end position="39"/>
    </location>
</feature>
<dbReference type="Proteomes" id="UP000703720">
    <property type="component" value="Unassembled WGS sequence"/>
</dbReference>
<proteinExistence type="predicted"/>
<protein>
    <submittedName>
        <fullName evidence="2">Uncharacterized protein</fullName>
    </submittedName>
</protein>
<evidence type="ECO:0000313" key="3">
    <source>
        <dbReference type="Proteomes" id="UP000703720"/>
    </source>
</evidence>
<name>A0ABS4WRU5_9MICO</name>
<gene>
    <name evidence="2" type="ORF">JOF42_002405</name>
</gene>
<evidence type="ECO:0000313" key="2">
    <source>
        <dbReference type="EMBL" id="MBP2378910.1"/>
    </source>
</evidence>
<accession>A0ABS4WRU5</accession>
<comment type="caution">
    <text evidence="2">The sequence shown here is derived from an EMBL/GenBank/DDBJ whole genome shotgun (WGS) entry which is preliminary data.</text>
</comment>
<sequence length="39" mass="4201">MPRPGPQTLPAEGHWGTGAYALSETRRKPGISTATAWLH</sequence>
<organism evidence="2 3">
    <name type="scientific">Microbacterium phyllosphaerae</name>
    <dbReference type="NCBI Taxonomy" id="124798"/>
    <lineage>
        <taxon>Bacteria</taxon>
        <taxon>Bacillati</taxon>
        <taxon>Actinomycetota</taxon>
        <taxon>Actinomycetes</taxon>
        <taxon>Micrococcales</taxon>
        <taxon>Microbacteriaceae</taxon>
        <taxon>Microbacterium</taxon>
    </lineage>
</organism>
<keyword evidence="3" id="KW-1185">Reference proteome</keyword>